<evidence type="ECO:0000256" key="2">
    <source>
        <dbReference type="SAM" id="Phobius"/>
    </source>
</evidence>
<dbReference type="Proteomes" id="UP000605846">
    <property type="component" value="Unassembled WGS sequence"/>
</dbReference>
<evidence type="ECO:0000313" key="3">
    <source>
        <dbReference type="EMBL" id="KAF7727444.1"/>
    </source>
</evidence>
<dbReference type="AlphaFoldDB" id="A0A8H7BPP3"/>
<keyword evidence="2" id="KW-1133">Transmembrane helix</keyword>
<name>A0A8H7BPP3_9FUNG</name>
<organism evidence="3 4">
    <name type="scientific">Apophysomyces ossiformis</name>
    <dbReference type="NCBI Taxonomy" id="679940"/>
    <lineage>
        <taxon>Eukaryota</taxon>
        <taxon>Fungi</taxon>
        <taxon>Fungi incertae sedis</taxon>
        <taxon>Mucoromycota</taxon>
        <taxon>Mucoromycotina</taxon>
        <taxon>Mucoromycetes</taxon>
        <taxon>Mucorales</taxon>
        <taxon>Mucorineae</taxon>
        <taxon>Mucoraceae</taxon>
        <taxon>Apophysomyces</taxon>
    </lineage>
</organism>
<dbReference type="EMBL" id="JABAYA010000056">
    <property type="protein sequence ID" value="KAF7727444.1"/>
    <property type="molecule type" value="Genomic_DNA"/>
</dbReference>
<feature type="region of interest" description="Disordered" evidence="1">
    <location>
        <begin position="93"/>
        <end position="116"/>
    </location>
</feature>
<keyword evidence="2" id="KW-0472">Membrane</keyword>
<accession>A0A8H7BPP3</accession>
<keyword evidence="4" id="KW-1185">Reference proteome</keyword>
<gene>
    <name evidence="3" type="ORF">EC973_007513</name>
</gene>
<comment type="caution">
    <text evidence="3">The sequence shown here is derived from an EMBL/GenBank/DDBJ whole genome shotgun (WGS) entry which is preliminary data.</text>
</comment>
<feature type="transmembrane region" description="Helical" evidence="2">
    <location>
        <begin position="24"/>
        <end position="43"/>
    </location>
</feature>
<sequence length="270" mass="30693">MEKSQPVIIPNIQPVNQTKNRWIWVRRFVMSLVLVAAAMYLLAPSQLSQLWFEQGNKNDKKEYVVLQSGFPQMDNMTGLAMKDRTAAAIAFSPRPVKTQQQQQQQEEEEEEGFSSRSILGSGESWWDRIFHRGHVHLKNVQLPVLSRQLQSVEAVLSICTTTHDRFWQNVPDTMHCIASIQTKADPEAVAENGEESLGVIEWTPSNVIVLKKRQVYWLVVQSMGSEAFTWVSAQDGVDPWGSAQQTSHDNWKLFSKNEPVLCAMATVTEH</sequence>
<proteinExistence type="predicted"/>
<evidence type="ECO:0000313" key="4">
    <source>
        <dbReference type="Proteomes" id="UP000605846"/>
    </source>
</evidence>
<evidence type="ECO:0000256" key="1">
    <source>
        <dbReference type="SAM" id="MobiDB-lite"/>
    </source>
</evidence>
<reference evidence="3" key="1">
    <citation type="submission" date="2020-01" db="EMBL/GenBank/DDBJ databases">
        <title>Genome Sequencing of Three Apophysomyces-Like Fungal Strains Confirms a Novel Fungal Genus in the Mucoromycota with divergent Burkholderia-like Endosymbiotic Bacteria.</title>
        <authorList>
            <person name="Stajich J.E."/>
            <person name="Macias A.M."/>
            <person name="Carter-House D."/>
            <person name="Lovett B."/>
            <person name="Kasson L.R."/>
            <person name="Berry K."/>
            <person name="Grigoriev I."/>
            <person name="Chang Y."/>
            <person name="Spatafora J."/>
            <person name="Kasson M.T."/>
        </authorList>
    </citation>
    <scope>NUCLEOTIDE SEQUENCE</scope>
    <source>
        <strain evidence="3">NRRL A-21654</strain>
    </source>
</reference>
<keyword evidence="2" id="KW-0812">Transmembrane</keyword>
<dbReference type="OrthoDB" id="2202643at2759"/>
<protein>
    <submittedName>
        <fullName evidence="3">Uncharacterized protein</fullName>
    </submittedName>
</protein>